<dbReference type="EMBL" id="MT774408">
    <property type="protein sequence ID" value="QOR57680.1"/>
    <property type="molecule type" value="Genomic_DNA"/>
</dbReference>
<proteinExistence type="predicted"/>
<keyword evidence="2" id="KW-1185">Reference proteome</keyword>
<organism evidence="1 2">
    <name type="scientific">uncultured phage cr130_1</name>
    <dbReference type="NCBI Taxonomy" id="2772092"/>
    <lineage>
        <taxon>Viruses</taxon>
        <taxon>Duplodnaviria</taxon>
        <taxon>Heunggongvirae</taxon>
        <taxon>Uroviricota</taxon>
        <taxon>Caudoviricetes</taxon>
        <taxon>Crassvirales</taxon>
        <taxon>Suoliviridae</taxon>
        <taxon>Oafivirinae</taxon>
        <taxon>Chuhaivirus</taxon>
        <taxon>Chuhaivirus simiae</taxon>
    </lineage>
</organism>
<dbReference type="Proteomes" id="UP000594028">
    <property type="component" value="Segment"/>
</dbReference>
<evidence type="ECO:0000313" key="2">
    <source>
        <dbReference type="Proteomes" id="UP000594028"/>
    </source>
</evidence>
<reference evidence="1 2" key="1">
    <citation type="submission" date="2020-07" db="EMBL/GenBank/DDBJ databases">
        <title>Taxonomic proposal: Crassvirales, a new order of highly abundant and diverse bacterial viruses.</title>
        <authorList>
            <person name="Shkoporov A.N."/>
            <person name="Stockdale S.R."/>
            <person name="Guerin E."/>
            <person name="Ross R.P."/>
            <person name="Hill C."/>
        </authorList>
    </citation>
    <scope>NUCLEOTIDE SEQUENCE [LARGE SCALE GENOMIC DNA]</scope>
</reference>
<accession>A0A7M1RXE2</accession>
<dbReference type="KEGG" id="vg:65131833"/>
<dbReference type="GeneID" id="65131833"/>
<dbReference type="RefSeq" id="YP_010113320.1">
    <property type="nucleotide sequence ID" value="NC_055901.1"/>
</dbReference>
<sequence length="136" mass="16203">MIDVKNLVTYNTAIELKTLGFNQLCTYYCVEKLEKPRRKGRKFNCISMSYPTNWNNVDHKSTLTKKVIYPYVSIPTLYEAIRWVSMEIEKRYIHLSTQKRTVFNTIKRVSIIEELNTIKIVLKQLIKILIWLKKTN</sequence>
<protein>
    <submittedName>
        <fullName evidence="1">Uncharacterized protein</fullName>
    </submittedName>
</protein>
<name>A0A7M1RXE2_9CAUD</name>
<evidence type="ECO:0000313" key="1">
    <source>
        <dbReference type="EMBL" id="QOR57680.1"/>
    </source>
</evidence>